<dbReference type="EMBL" id="JBHRYJ010000001">
    <property type="protein sequence ID" value="MFC3674647.1"/>
    <property type="molecule type" value="Genomic_DNA"/>
</dbReference>
<dbReference type="Gene3D" id="3.40.50.150">
    <property type="entry name" value="Vaccinia Virus protein VP39"/>
    <property type="match status" value="1"/>
</dbReference>
<proteinExistence type="inferred from homology"/>
<dbReference type="Gene3D" id="1.10.1020.10">
    <property type="entry name" value="Adenine-specific Methyltransferase, Domain 2"/>
    <property type="match status" value="1"/>
</dbReference>
<keyword evidence="4" id="KW-0808">Transferase</keyword>
<sequence length="291" mass="32593">MESSNRPVEPPAGPESPSLKPVRPVAPVAPYLGGKRHLAERLGDLIGEVPHDTYAEPFIGMGGVFFRRKSRPRCEVINDISRDVINLFRILNHHYPQFMDVLKYQITSRDEFERLAGQNPDSLTDMQRAARFLYLQRTAFGGKIVGRTFGIAPGTAGRFDVNRLAPDLAEVHERLSGVIIERLPWADLVSRWDRPGTLFYCDPPYWNCETDYGAGVFGKDDFERLAQVLAGISGRFILSINDAPEIRSIFAAFHCSVIETTYSIAEAASQKVNELVFTNIDPAVRRQASLL</sequence>
<dbReference type="PIRSF" id="PIRSF000398">
    <property type="entry name" value="M_m6A_EcoRV"/>
    <property type="match status" value="1"/>
</dbReference>
<evidence type="ECO:0000256" key="5">
    <source>
        <dbReference type="ARBA" id="ARBA00022691"/>
    </source>
</evidence>
<organism evidence="8 9">
    <name type="scientific">Ferrovibrio xuzhouensis</name>
    <dbReference type="NCBI Taxonomy" id="1576914"/>
    <lineage>
        <taxon>Bacteria</taxon>
        <taxon>Pseudomonadati</taxon>
        <taxon>Pseudomonadota</taxon>
        <taxon>Alphaproteobacteria</taxon>
        <taxon>Rhodospirillales</taxon>
        <taxon>Rhodospirillaceae</taxon>
        <taxon>Ferrovibrio</taxon>
    </lineage>
</organism>
<dbReference type="PANTHER" id="PTHR30481">
    <property type="entry name" value="DNA ADENINE METHYLASE"/>
    <property type="match status" value="1"/>
</dbReference>
<dbReference type="InterPro" id="IPR012263">
    <property type="entry name" value="M_m6A_EcoRV"/>
</dbReference>
<gene>
    <name evidence="8" type="ORF">ACFOOQ_03770</name>
</gene>
<name>A0ABV7VCG8_9PROT</name>
<evidence type="ECO:0000313" key="8">
    <source>
        <dbReference type="EMBL" id="MFC3674647.1"/>
    </source>
</evidence>
<dbReference type="Pfam" id="PF02086">
    <property type="entry name" value="MethyltransfD12"/>
    <property type="match status" value="1"/>
</dbReference>
<dbReference type="RefSeq" id="WP_379721967.1">
    <property type="nucleotide sequence ID" value="NZ_JBHRYJ010000001.1"/>
</dbReference>
<keyword evidence="3 8" id="KW-0489">Methyltransferase</keyword>
<keyword evidence="9" id="KW-1185">Reference proteome</keyword>
<evidence type="ECO:0000313" key="9">
    <source>
        <dbReference type="Proteomes" id="UP001595711"/>
    </source>
</evidence>
<reference evidence="9" key="1">
    <citation type="journal article" date="2019" name="Int. J. Syst. Evol. Microbiol.">
        <title>The Global Catalogue of Microorganisms (GCM) 10K type strain sequencing project: providing services to taxonomists for standard genome sequencing and annotation.</title>
        <authorList>
            <consortium name="The Broad Institute Genomics Platform"/>
            <consortium name="The Broad Institute Genome Sequencing Center for Infectious Disease"/>
            <person name="Wu L."/>
            <person name="Ma J."/>
        </authorList>
    </citation>
    <scope>NUCLEOTIDE SEQUENCE [LARGE SCALE GENOMIC DNA]</scope>
    <source>
        <strain evidence="9">KCTC 42182</strain>
    </source>
</reference>
<dbReference type="GO" id="GO:0008168">
    <property type="term" value="F:methyltransferase activity"/>
    <property type="evidence" value="ECO:0007669"/>
    <property type="project" value="UniProtKB-KW"/>
</dbReference>
<evidence type="ECO:0000256" key="3">
    <source>
        <dbReference type="ARBA" id="ARBA00022603"/>
    </source>
</evidence>
<dbReference type="SUPFAM" id="SSF53335">
    <property type="entry name" value="S-adenosyl-L-methionine-dependent methyltransferases"/>
    <property type="match status" value="1"/>
</dbReference>
<comment type="caution">
    <text evidence="8">The sequence shown here is derived from an EMBL/GenBank/DDBJ whole genome shotgun (WGS) entry which is preliminary data.</text>
</comment>
<comment type="catalytic activity">
    <reaction evidence="6">
        <text>a 2'-deoxyadenosine in DNA + S-adenosyl-L-methionine = an N(6)-methyl-2'-deoxyadenosine in DNA + S-adenosyl-L-homocysteine + H(+)</text>
        <dbReference type="Rhea" id="RHEA:15197"/>
        <dbReference type="Rhea" id="RHEA-COMP:12418"/>
        <dbReference type="Rhea" id="RHEA-COMP:12419"/>
        <dbReference type="ChEBI" id="CHEBI:15378"/>
        <dbReference type="ChEBI" id="CHEBI:57856"/>
        <dbReference type="ChEBI" id="CHEBI:59789"/>
        <dbReference type="ChEBI" id="CHEBI:90615"/>
        <dbReference type="ChEBI" id="CHEBI:90616"/>
        <dbReference type="EC" id="2.1.1.72"/>
    </reaction>
</comment>
<evidence type="ECO:0000256" key="6">
    <source>
        <dbReference type="ARBA" id="ARBA00047942"/>
    </source>
</evidence>
<feature type="region of interest" description="Disordered" evidence="7">
    <location>
        <begin position="1"/>
        <end position="24"/>
    </location>
</feature>
<dbReference type="InterPro" id="IPR012327">
    <property type="entry name" value="MeTrfase_D12"/>
</dbReference>
<protein>
    <recommendedName>
        <fullName evidence="2">site-specific DNA-methyltransferase (adenine-specific)</fullName>
        <ecNumber evidence="2">2.1.1.72</ecNumber>
    </recommendedName>
</protein>
<evidence type="ECO:0000256" key="7">
    <source>
        <dbReference type="SAM" id="MobiDB-lite"/>
    </source>
</evidence>
<dbReference type="InterPro" id="IPR023095">
    <property type="entry name" value="Ade_MeTrfase_dom_2"/>
</dbReference>
<dbReference type="PRINTS" id="PR00505">
    <property type="entry name" value="D12N6MTFRASE"/>
</dbReference>
<dbReference type="Proteomes" id="UP001595711">
    <property type="component" value="Unassembled WGS sequence"/>
</dbReference>
<accession>A0ABV7VCG8</accession>
<dbReference type="EC" id="2.1.1.72" evidence="2"/>
<dbReference type="PANTHER" id="PTHR30481:SF4">
    <property type="entry name" value="SITE-SPECIFIC DNA-METHYLTRANSFERASE (ADENINE-SPECIFIC)"/>
    <property type="match status" value="1"/>
</dbReference>
<evidence type="ECO:0000256" key="1">
    <source>
        <dbReference type="ARBA" id="ARBA00006594"/>
    </source>
</evidence>
<dbReference type="InterPro" id="IPR029063">
    <property type="entry name" value="SAM-dependent_MTases_sf"/>
</dbReference>
<comment type="similarity">
    <text evidence="1">Belongs to the N(4)/N(6)-methyltransferase family.</text>
</comment>
<keyword evidence="5" id="KW-0949">S-adenosyl-L-methionine</keyword>
<dbReference type="GO" id="GO:0032259">
    <property type="term" value="P:methylation"/>
    <property type="evidence" value="ECO:0007669"/>
    <property type="project" value="UniProtKB-KW"/>
</dbReference>
<evidence type="ECO:0000256" key="4">
    <source>
        <dbReference type="ARBA" id="ARBA00022679"/>
    </source>
</evidence>
<evidence type="ECO:0000256" key="2">
    <source>
        <dbReference type="ARBA" id="ARBA00011900"/>
    </source>
</evidence>